<evidence type="ECO:0000313" key="3">
    <source>
        <dbReference type="Proteomes" id="UP000799750"/>
    </source>
</evidence>
<evidence type="ECO:0000256" key="1">
    <source>
        <dbReference type="SAM" id="MobiDB-lite"/>
    </source>
</evidence>
<gene>
    <name evidence="2" type="ORF">BU16DRAFT_565278</name>
</gene>
<protein>
    <submittedName>
        <fullName evidence="2">Uncharacterized protein</fullName>
    </submittedName>
</protein>
<reference evidence="2" key="1">
    <citation type="journal article" date="2020" name="Stud. Mycol.">
        <title>101 Dothideomycetes genomes: a test case for predicting lifestyles and emergence of pathogens.</title>
        <authorList>
            <person name="Haridas S."/>
            <person name="Albert R."/>
            <person name="Binder M."/>
            <person name="Bloem J."/>
            <person name="Labutti K."/>
            <person name="Salamov A."/>
            <person name="Andreopoulos B."/>
            <person name="Baker S."/>
            <person name="Barry K."/>
            <person name="Bills G."/>
            <person name="Bluhm B."/>
            <person name="Cannon C."/>
            <person name="Castanera R."/>
            <person name="Culley D."/>
            <person name="Daum C."/>
            <person name="Ezra D."/>
            <person name="Gonzalez J."/>
            <person name="Henrissat B."/>
            <person name="Kuo A."/>
            <person name="Liang C."/>
            <person name="Lipzen A."/>
            <person name="Lutzoni F."/>
            <person name="Magnuson J."/>
            <person name="Mondo S."/>
            <person name="Nolan M."/>
            <person name="Ohm R."/>
            <person name="Pangilinan J."/>
            <person name="Park H.-J."/>
            <person name="Ramirez L."/>
            <person name="Alfaro M."/>
            <person name="Sun H."/>
            <person name="Tritt A."/>
            <person name="Yoshinaga Y."/>
            <person name="Zwiers L.-H."/>
            <person name="Turgeon B."/>
            <person name="Goodwin S."/>
            <person name="Spatafora J."/>
            <person name="Crous P."/>
            <person name="Grigoriev I."/>
        </authorList>
    </citation>
    <scope>NUCLEOTIDE SEQUENCE</scope>
    <source>
        <strain evidence="2">CBS 269.34</strain>
    </source>
</reference>
<organism evidence="2 3">
    <name type="scientific">Lophium mytilinum</name>
    <dbReference type="NCBI Taxonomy" id="390894"/>
    <lineage>
        <taxon>Eukaryota</taxon>
        <taxon>Fungi</taxon>
        <taxon>Dikarya</taxon>
        <taxon>Ascomycota</taxon>
        <taxon>Pezizomycotina</taxon>
        <taxon>Dothideomycetes</taxon>
        <taxon>Pleosporomycetidae</taxon>
        <taxon>Mytilinidiales</taxon>
        <taxon>Mytilinidiaceae</taxon>
        <taxon>Lophium</taxon>
    </lineage>
</organism>
<dbReference type="EMBL" id="MU004195">
    <property type="protein sequence ID" value="KAF2491578.1"/>
    <property type="molecule type" value="Genomic_DNA"/>
</dbReference>
<feature type="region of interest" description="Disordered" evidence="1">
    <location>
        <begin position="53"/>
        <end position="80"/>
    </location>
</feature>
<evidence type="ECO:0000313" key="2">
    <source>
        <dbReference type="EMBL" id="KAF2491578.1"/>
    </source>
</evidence>
<dbReference type="Proteomes" id="UP000799750">
    <property type="component" value="Unassembled WGS sequence"/>
</dbReference>
<dbReference type="AlphaFoldDB" id="A0A6A6QGP1"/>
<name>A0A6A6QGP1_9PEZI</name>
<keyword evidence="3" id="KW-1185">Reference proteome</keyword>
<sequence>MCHMLEVKNFQDPPELARWKRYDHVACEVGLPGEEKERFMISRNAVGEVWEPTSPFRRRLETPQDTSPDDDEPQTYNPPELPGVDRAFDELFDAYVFATTYDCKGLRKKIVSQLEDCWGSDTKVPSASILTSISQKLSCHSPLTQFFFFAWAKDVNPERLDQDDRREIESLPPDFLYEWLVVEKRVSMAREKDITGGKWSDATAMLEAMDPCQWHEHGDDEDEEEECREAREED</sequence>
<feature type="region of interest" description="Disordered" evidence="1">
    <location>
        <begin position="211"/>
        <end position="234"/>
    </location>
</feature>
<proteinExistence type="predicted"/>
<accession>A0A6A6QGP1</accession>